<keyword evidence="1" id="KW-1133">Transmembrane helix</keyword>
<evidence type="ECO:0000256" key="1">
    <source>
        <dbReference type="SAM" id="Phobius"/>
    </source>
</evidence>
<proteinExistence type="predicted"/>
<dbReference type="InterPro" id="IPR047709">
    <property type="entry name" value="HpsJ-like"/>
</dbReference>
<keyword evidence="3" id="KW-1185">Reference proteome</keyword>
<sequence>MKASSNSISSLAARSLQLVGLIMIVSFIIDILILAMPPNPLNRQWRLGYTTQLIDRGVIPLVGIVLLLGGIWIKDASGMLGSKQGLLKSAAVFTSLILGIVYVLLVPLHSIDTVRARTQLLATLDREAKNAEEQVQLDNPQVQATLDRQRAQFKAQITGLLDNPEQLAQAIEQSPEQQAQLLRQFQANPNEIDSFIDQQIGTLPDRAQQRIRERKQEQANQIQVNTLKSMSQSINGGLLAVGYLGIGLAGVQFGGGGKRKKRRK</sequence>
<gene>
    <name evidence="2" type="ORF">PMH09_10820</name>
</gene>
<feature type="transmembrane region" description="Helical" evidence="1">
    <location>
        <begin position="57"/>
        <end position="73"/>
    </location>
</feature>
<accession>A0ABT7BZ06</accession>
<evidence type="ECO:0000313" key="3">
    <source>
        <dbReference type="Proteomes" id="UP001232992"/>
    </source>
</evidence>
<keyword evidence="1" id="KW-0472">Membrane</keyword>
<evidence type="ECO:0000313" key="2">
    <source>
        <dbReference type="EMBL" id="MDJ1183681.1"/>
    </source>
</evidence>
<comment type="caution">
    <text evidence="2">The sequence shown here is derived from an EMBL/GenBank/DDBJ whole genome shotgun (WGS) entry which is preliminary data.</text>
</comment>
<feature type="transmembrane region" description="Helical" evidence="1">
    <location>
        <begin position="234"/>
        <end position="254"/>
    </location>
</feature>
<organism evidence="2 3">
    <name type="scientific">Roseofilum casamattae BLCC-M143</name>
    <dbReference type="NCBI Taxonomy" id="3022442"/>
    <lineage>
        <taxon>Bacteria</taxon>
        <taxon>Bacillati</taxon>
        <taxon>Cyanobacteriota</taxon>
        <taxon>Cyanophyceae</taxon>
        <taxon>Desertifilales</taxon>
        <taxon>Desertifilaceae</taxon>
        <taxon>Roseofilum</taxon>
        <taxon>Roseofilum casamattae</taxon>
    </lineage>
</organism>
<feature type="transmembrane region" description="Helical" evidence="1">
    <location>
        <begin position="12"/>
        <end position="37"/>
    </location>
</feature>
<dbReference type="NCBIfam" id="NF038305">
    <property type="entry name" value="HpsJ_fam"/>
    <property type="match status" value="1"/>
</dbReference>
<dbReference type="EMBL" id="JAQOSQ010000009">
    <property type="protein sequence ID" value="MDJ1183681.1"/>
    <property type="molecule type" value="Genomic_DNA"/>
</dbReference>
<name>A0ABT7BZ06_9CYAN</name>
<protein>
    <submittedName>
        <fullName evidence="2">HpsJ family protein</fullName>
    </submittedName>
</protein>
<keyword evidence="1" id="KW-0812">Transmembrane</keyword>
<reference evidence="2 3" key="1">
    <citation type="submission" date="2023-01" db="EMBL/GenBank/DDBJ databases">
        <title>Novel diversity within Roseofilum (Cyanobacteria; Desertifilaceae) from marine benthic mats with descriptions of four novel species.</title>
        <authorList>
            <person name="Wang Y."/>
            <person name="Berthold D.E."/>
            <person name="Hu J."/>
            <person name="Lefler F.W."/>
            <person name="Laughinghouse H.D. IV."/>
        </authorList>
    </citation>
    <scope>NUCLEOTIDE SEQUENCE [LARGE SCALE GENOMIC DNA]</scope>
    <source>
        <strain evidence="2 3">BLCC-M143</strain>
    </source>
</reference>
<dbReference type="RefSeq" id="WP_283758334.1">
    <property type="nucleotide sequence ID" value="NZ_JAQOSQ010000009.1"/>
</dbReference>
<dbReference type="Proteomes" id="UP001232992">
    <property type="component" value="Unassembled WGS sequence"/>
</dbReference>
<feature type="transmembrane region" description="Helical" evidence="1">
    <location>
        <begin position="85"/>
        <end position="105"/>
    </location>
</feature>